<feature type="region of interest" description="Disordered" evidence="1">
    <location>
        <begin position="191"/>
        <end position="233"/>
    </location>
</feature>
<dbReference type="Gene3D" id="2.20.70.10">
    <property type="match status" value="1"/>
</dbReference>
<feature type="compositionally biased region" description="Low complexity" evidence="1">
    <location>
        <begin position="941"/>
        <end position="952"/>
    </location>
</feature>
<feature type="compositionally biased region" description="Pro residues" evidence="1">
    <location>
        <begin position="573"/>
        <end position="588"/>
    </location>
</feature>
<feature type="region of interest" description="Disordered" evidence="1">
    <location>
        <begin position="261"/>
        <end position="328"/>
    </location>
</feature>
<evidence type="ECO:0000259" key="2">
    <source>
        <dbReference type="PROSITE" id="PS50020"/>
    </source>
</evidence>
<feature type="compositionally biased region" description="Polar residues" evidence="1">
    <location>
        <begin position="83"/>
        <end position="108"/>
    </location>
</feature>
<feature type="compositionally biased region" description="Basic and acidic residues" evidence="1">
    <location>
        <begin position="313"/>
        <end position="328"/>
    </location>
</feature>
<feature type="region of interest" description="Disordered" evidence="1">
    <location>
        <begin position="456"/>
        <end position="1445"/>
    </location>
</feature>
<feature type="compositionally biased region" description="Basic and acidic residues" evidence="1">
    <location>
        <begin position="685"/>
        <end position="707"/>
    </location>
</feature>
<feature type="compositionally biased region" description="Low complexity" evidence="1">
    <location>
        <begin position="1077"/>
        <end position="1090"/>
    </location>
</feature>
<reference evidence="3 4" key="1">
    <citation type="journal article" date="2012" name="Appl. Environ. Microbiol.">
        <title>Short-read sequencing for genomic analysis of the brown rot fungus Fibroporia radiculosa.</title>
        <authorList>
            <person name="Tang J.D."/>
            <person name="Perkins A.D."/>
            <person name="Sonstegard T.S."/>
            <person name="Schroeder S.G."/>
            <person name="Burgess S.C."/>
            <person name="Diehl S.V."/>
        </authorList>
    </citation>
    <scope>NUCLEOTIDE SEQUENCE [LARGE SCALE GENOMIC DNA]</scope>
    <source>
        <strain evidence="3 4">TFFH 294</strain>
    </source>
</reference>
<feature type="compositionally biased region" description="Basic and acidic residues" evidence="1">
    <location>
        <begin position="1100"/>
        <end position="1120"/>
    </location>
</feature>
<organism evidence="3 4">
    <name type="scientific">Fibroporia radiculosa</name>
    <dbReference type="NCBI Taxonomy" id="599839"/>
    <lineage>
        <taxon>Eukaryota</taxon>
        <taxon>Fungi</taxon>
        <taxon>Dikarya</taxon>
        <taxon>Basidiomycota</taxon>
        <taxon>Agaricomycotina</taxon>
        <taxon>Agaricomycetes</taxon>
        <taxon>Polyporales</taxon>
        <taxon>Fibroporiaceae</taxon>
        <taxon>Fibroporia</taxon>
    </lineage>
</organism>
<feature type="region of interest" description="Disordered" evidence="1">
    <location>
        <begin position="1"/>
        <end position="113"/>
    </location>
</feature>
<feature type="compositionally biased region" description="Low complexity" evidence="1">
    <location>
        <begin position="674"/>
        <end position="683"/>
    </location>
</feature>
<feature type="compositionally biased region" description="Basic and acidic residues" evidence="1">
    <location>
        <begin position="205"/>
        <end position="220"/>
    </location>
</feature>
<name>J7RG05_9APHY</name>
<sequence>MDEDTEVLDWGQEDDEQNPQRPSADGWRDPEDAEDAVSLGGDDDDMQDFYAYQTADQDSSAKSQHKPPSGQHLHQNRRDHQQDFSGGSPNKIPTHSQGSTSPSLQRAQSLGKLIHALPPKPVVAVAPFIHTSPTQTSTLASSMVQRDRRPNGHGKAGSTGNSDALPPDWEIRYPRDGAAEQYYYNVKTHESTWTRPGSVSRKSSPSKDRENGSVHVRESRSPGPSEAQAPARVRAHSIEGHATVHPNRKDPKEAMSLAEQLSYKDRHYRPGSEGNDTSEKRVGRPFLPDGPYRATSPRLPTDRRRSRSFTPPPKREHVDRPTRRELSPPRLPLEHEIRSDWSPQHILLMIVPANVLKIWTSMHPLILATMLTSGRPQVRYSPHSPAPYRRSFSSRGGGRVVVDVSRSLGSRDSLFPFSLFCTRHKDAHDGPSFFFPLSCTLFDTFPYFSFHIAGHRSPRPRVRDFSPSGSRRFTQDKDTSGLPPPMSNASAPGGFRQTSRYDRPTNFAMPPPSQSYSREDAIYTRTDSVPQRRGRDDGADSSSESESKRRRLDERLADPPSRQMSMSNTAAPPGLPERPVPSSFPPPVNQIDQSRSRKRPPLPPQSARFREVATRPDSFPPPSPGTDSGRESFTEPLSNSNVPPRFADTPSDMSSSRRPFPLYSTRDVEPHVPNRPAAVAARPGSRFDHPPHGQARDYPPRADRDNMDVDPPSIRAPPSRPPEGPARAGPAMYADRLGMDVQADLPPRGPRAMTNKTNPPPSASPQTSPSSTYPNLRLGHFQEPPSTLSRGRMRPSPSSHTGNEGWTERRDRQDGPTQYAAGSTSSPHFYSRRLDDDRTASFDHLEDRRVSTRNVNESTLQDARPRDPSMRYPPRSADTALAPQSAPVVGNKNEDRDLLPSPISQHRPPNGPPRGRAEGGGTASRDEFGRMGPPPYPVTGSASSNSYRPSPSDNAASGRHRSLSNVDRDERPQRSHPRNADDYRGSGPPTSVRSNSVYEPVERPARQTRFGPKREPSRPPPSDPVEEPRVWITREEVQSRENRSREVQSVDGPHIPHDARSSRGDNAPWQASESAAPYRYNNPSNPNRQNLETRLTPAEEPSRSRRSDFPSTERGRDRANSVDTRLPNRPPTLEGRISSHYDRYPAEGPYRGSNEPSLLIPSRPRDQNAYSASTSRPDHRDPREAPPLSNVGGRSWDRADPGGFREPSPSGPLTSDHPRPLRPSPASTPFADEDLMRPAPPGRILHSDRTRPPRPSSGHTPSVDEDLVMRSALPGRIPHSDRTRPLRPPPAPTPVDEDSFMRTSKPVRIRRPPPAPTKPSHDSPEGDETNMPRESARDDRPVEPVEAYSEQMSSRPMMARRGGSLLDRLSLNDLAPPPGDGPSPSLRDRVEIYSNGPNDDMDVAREDAALDVDLDSSMGDSLRGMRGGKKRSLKPKRGRRGGLLP</sequence>
<feature type="compositionally biased region" description="Basic and acidic residues" evidence="1">
    <location>
        <begin position="1026"/>
        <end position="1063"/>
    </location>
</feature>
<accession>J7RG05</accession>
<feature type="compositionally biased region" description="Pro residues" evidence="1">
    <location>
        <begin position="714"/>
        <end position="724"/>
    </location>
</feature>
<dbReference type="SUPFAM" id="SSF51045">
    <property type="entry name" value="WW domain"/>
    <property type="match status" value="1"/>
</dbReference>
<dbReference type="PROSITE" id="PS50020">
    <property type="entry name" value="WW_DOMAIN_2"/>
    <property type="match status" value="1"/>
</dbReference>
<feature type="compositionally biased region" description="Polar residues" evidence="1">
    <location>
        <begin position="988"/>
        <end position="997"/>
    </location>
</feature>
<dbReference type="InParanoid" id="J7RG05"/>
<feature type="compositionally biased region" description="Low complexity" evidence="1">
    <location>
        <begin position="1361"/>
        <end position="1374"/>
    </location>
</feature>
<feature type="region of interest" description="Disordered" evidence="1">
    <location>
        <begin position="131"/>
        <end position="172"/>
    </location>
</feature>
<dbReference type="EMBL" id="HE796867">
    <property type="protein sequence ID" value="CCL98037.1"/>
    <property type="molecule type" value="Genomic_DNA"/>
</dbReference>
<feature type="compositionally biased region" description="Basic and acidic residues" evidence="1">
    <location>
        <begin position="545"/>
        <end position="557"/>
    </location>
</feature>
<gene>
    <name evidence="3" type="ORF">FIBRA_00031</name>
</gene>
<dbReference type="STRING" id="599839.J7RG05"/>
<dbReference type="GeneID" id="24092948"/>
<dbReference type="Proteomes" id="UP000006352">
    <property type="component" value="Unassembled WGS sequence"/>
</dbReference>
<feature type="compositionally biased region" description="Polar residues" evidence="1">
    <location>
        <begin position="852"/>
        <end position="861"/>
    </location>
</feature>
<dbReference type="HOGENOM" id="CLU_256207_0_0_1"/>
<protein>
    <recommendedName>
        <fullName evidence="2">WW domain-containing protein</fullName>
    </recommendedName>
</protein>
<evidence type="ECO:0000313" key="4">
    <source>
        <dbReference type="Proteomes" id="UP000006352"/>
    </source>
</evidence>
<feature type="compositionally biased region" description="Acidic residues" evidence="1">
    <location>
        <begin position="31"/>
        <end position="47"/>
    </location>
</feature>
<keyword evidence="4" id="KW-1185">Reference proteome</keyword>
<feature type="domain" description="WW" evidence="2">
    <location>
        <begin position="163"/>
        <end position="198"/>
    </location>
</feature>
<proteinExistence type="predicted"/>
<dbReference type="CDD" id="cd00201">
    <property type="entry name" value="WW"/>
    <property type="match status" value="1"/>
</dbReference>
<feature type="compositionally biased region" description="Basic and acidic residues" evidence="1">
    <location>
        <begin position="832"/>
        <end position="850"/>
    </location>
</feature>
<dbReference type="SMART" id="SM00456">
    <property type="entry name" value="WW"/>
    <property type="match status" value="1"/>
</dbReference>
<feature type="compositionally biased region" description="Basic and acidic residues" evidence="1">
    <location>
        <begin position="1319"/>
        <end position="1343"/>
    </location>
</feature>
<feature type="compositionally biased region" description="Acidic residues" evidence="1">
    <location>
        <begin position="1"/>
        <end position="17"/>
    </location>
</feature>
<dbReference type="RefSeq" id="XP_012177320.1">
    <property type="nucleotide sequence ID" value="XM_012321930.1"/>
</dbReference>
<feature type="compositionally biased region" description="Low complexity" evidence="1">
    <location>
        <begin position="764"/>
        <end position="774"/>
    </location>
</feature>
<evidence type="ECO:0000313" key="3">
    <source>
        <dbReference type="EMBL" id="CCL98037.1"/>
    </source>
</evidence>
<dbReference type="InterPro" id="IPR001202">
    <property type="entry name" value="WW_dom"/>
</dbReference>
<dbReference type="InterPro" id="IPR036020">
    <property type="entry name" value="WW_dom_sf"/>
</dbReference>
<feature type="compositionally biased region" description="Basic residues" evidence="1">
    <location>
        <begin position="1426"/>
        <end position="1445"/>
    </location>
</feature>
<evidence type="ECO:0000256" key="1">
    <source>
        <dbReference type="SAM" id="MobiDB-lite"/>
    </source>
</evidence>
<feature type="compositionally biased region" description="Basic and acidic residues" evidence="1">
    <location>
        <begin position="966"/>
        <end position="984"/>
    </location>
</feature>
<dbReference type="OrthoDB" id="548295at2759"/>
<feature type="compositionally biased region" description="Polar residues" evidence="1">
    <location>
        <begin position="193"/>
        <end position="203"/>
    </location>
</feature>
<feature type="compositionally biased region" description="Polar residues" evidence="1">
    <location>
        <begin position="131"/>
        <end position="144"/>
    </location>
</feature>